<feature type="region of interest" description="Disordered" evidence="1">
    <location>
        <begin position="191"/>
        <end position="222"/>
    </location>
</feature>
<feature type="domain" description="DUF4378" evidence="2">
    <location>
        <begin position="783"/>
        <end position="948"/>
    </location>
</feature>
<evidence type="ECO:0008006" key="6">
    <source>
        <dbReference type="Google" id="ProtNLM"/>
    </source>
</evidence>
<evidence type="ECO:0000259" key="2">
    <source>
        <dbReference type="Pfam" id="PF14309"/>
    </source>
</evidence>
<feature type="region of interest" description="Disordered" evidence="1">
    <location>
        <begin position="464"/>
        <end position="568"/>
    </location>
</feature>
<feature type="compositionally biased region" description="Basic and acidic residues" evidence="1">
    <location>
        <begin position="477"/>
        <end position="487"/>
    </location>
</feature>
<dbReference type="EMBL" id="JAYWIO010000003">
    <property type="protein sequence ID" value="KAK7272967.1"/>
    <property type="molecule type" value="Genomic_DNA"/>
</dbReference>
<evidence type="ECO:0000256" key="1">
    <source>
        <dbReference type="SAM" id="MobiDB-lite"/>
    </source>
</evidence>
<feature type="compositionally biased region" description="Low complexity" evidence="1">
    <location>
        <begin position="424"/>
        <end position="452"/>
    </location>
</feature>
<feature type="region of interest" description="Disordered" evidence="1">
    <location>
        <begin position="73"/>
        <end position="93"/>
    </location>
</feature>
<dbReference type="PANTHER" id="PTHR21726">
    <property type="entry name" value="PHOSPHATIDYLINOSITOL N-ACETYLGLUCOSAMINYLTRANSFERASE SUBUNIT P DOWN SYNDROME CRITICAL REGION PROTEIN 5 -RELATED"/>
    <property type="match status" value="1"/>
</dbReference>
<name>A0AAN9FAH3_CROPI</name>
<feature type="region of interest" description="Disordered" evidence="1">
    <location>
        <begin position="416"/>
        <end position="452"/>
    </location>
</feature>
<feature type="compositionally biased region" description="Basic and acidic residues" evidence="1">
    <location>
        <begin position="529"/>
        <end position="542"/>
    </location>
</feature>
<feature type="domain" description="DUF3741" evidence="3">
    <location>
        <begin position="93"/>
        <end position="115"/>
    </location>
</feature>
<proteinExistence type="predicted"/>
<keyword evidence="5" id="KW-1185">Reference proteome</keyword>
<gene>
    <name evidence="4" type="ORF">RIF29_14012</name>
</gene>
<protein>
    <recommendedName>
        <fullName evidence="6">DUF4378 domain-containing protein</fullName>
    </recommendedName>
</protein>
<sequence length="963" mass="106634">MNDSVVKNLAIIEKKPQKPGGCAGIFFQLFEWKRKLAKKKLFSKKLLLPARATKFNGDEKMPNSKLQLIANENNGGFPSAKKGGNRRSDVDHRSEMRAPSLVARLMGLEYIPAVQQDKSKKALVSDSCGDEREEALGDNCASDRQGMDLDVGIVKQDSRPQKLQKTGTCERMAVTRFGAEALQIKSVLSRARKNNRHQHQHPKLASPLKNPRTTSGKSASRNARLIGAASKILEPGLQSRSRIKGSLTYHASIYPPKTGTENNCVGTSSAVMQNRLCYDDTTAKPSMGHTSCRNCGNFFDVVDCNPEVGRQPAAPPAIISDMIAPTSVASAQKKGRTSVPFNEQEREVVLLRCQEKLISVVAEEEGKNDAQVQQSCNEPVSRKMPMPHEVPATWNNSSRLPFRTLEDGASSFALKQKTQTQEQNSNSEILSSGSSMSNMQVKRVSSSTSSVSGTKDFIAFNRSLSGRTRMRSPTKVDSSKFDMEKKPCNRQQNSLPHARTLERKRRTPNATQVEGAASVNSIGLKPRNLHSDALRGKRREFDSSSMNSSNVKSKQGSQGKTMKANDNKTNEVVSFTYNSPFKQKLGIPSEMEETDINYELKRCLQRPSTIRVDALGAFLEQKLKELTSQEDEELATGAPPKKSSAMILQELISALGSAQLLCHDDHHMLNENADLHYEAKQGRLSGTYFTSNHLSPGSVLEASFSSSSLDEGSGHGFHPESSSYSYDQLEQVSHDTELLDSATSLNKGNKGMMHSEKLTDLVNHISKALQSLYSFGSRLTTSSHMKDVILNAELVLGLTTNHNEDDVVSQLLISKFLLNELDTMAEDATWTDFNVFVCSEDSKQRKELKGFLFDCVIEYLESNCCIYFNCGFKAWTKLPLCLKAEMLMLAQEVEREMKRWASMAGMAPDEIIEWEMSHSLGKWTDFDIEAFEAGADMDGDIMEILVDEIVEDLVGCNLGSICF</sequence>
<dbReference type="Pfam" id="PF14383">
    <property type="entry name" value="VARLMGL"/>
    <property type="match status" value="1"/>
</dbReference>
<dbReference type="AlphaFoldDB" id="A0AAN9FAH3"/>
<dbReference type="InterPro" id="IPR032795">
    <property type="entry name" value="DUF3741-assoc"/>
</dbReference>
<evidence type="ECO:0000313" key="4">
    <source>
        <dbReference type="EMBL" id="KAK7272967.1"/>
    </source>
</evidence>
<comment type="caution">
    <text evidence="4">The sequence shown here is derived from an EMBL/GenBank/DDBJ whole genome shotgun (WGS) entry which is preliminary data.</text>
</comment>
<dbReference type="Pfam" id="PF14309">
    <property type="entry name" value="DUF4378"/>
    <property type="match status" value="1"/>
</dbReference>
<organism evidence="4 5">
    <name type="scientific">Crotalaria pallida</name>
    <name type="common">Smooth rattlebox</name>
    <name type="synonym">Crotalaria striata</name>
    <dbReference type="NCBI Taxonomy" id="3830"/>
    <lineage>
        <taxon>Eukaryota</taxon>
        <taxon>Viridiplantae</taxon>
        <taxon>Streptophyta</taxon>
        <taxon>Embryophyta</taxon>
        <taxon>Tracheophyta</taxon>
        <taxon>Spermatophyta</taxon>
        <taxon>Magnoliopsida</taxon>
        <taxon>eudicotyledons</taxon>
        <taxon>Gunneridae</taxon>
        <taxon>Pentapetalae</taxon>
        <taxon>rosids</taxon>
        <taxon>fabids</taxon>
        <taxon>Fabales</taxon>
        <taxon>Fabaceae</taxon>
        <taxon>Papilionoideae</taxon>
        <taxon>50 kb inversion clade</taxon>
        <taxon>genistoids sensu lato</taxon>
        <taxon>core genistoids</taxon>
        <taxon>Crotalarieae</taxon>
        <taxon>Crotalaria</taxon>
    </lineage>
</organism>
<feature type="compositionally biased region" description="Basic residues" evidence="1">
    <location>
        <begin position="191"/>
        <end position="202"/>
    </location>
</feature>
<dbReference type="Proteomes" id="UP001372338">
    <property type="component" value="Unassembled WGS sequence"/>
</dbReference>
<evidence type="ECO:0000313" key="5">
    <source>
        <dbReference type="Proteomes" id="UP001372338"/>
    </source>
</evidence>
<feature type="compositionally biased region" description="Low complexity" evidence="1">
    <location>
        <begin position="543"/>
        <end position="554"/>
    </location>
</feature>
<dbReference type="InterPro" id="IPR025486">
    <property type="entry name" value="DUF4378"/>
</dbReference>
<evidence type="ECO:0000259" key="3">
    <source>
        <dbReference type="Pfam" id="PF14383"/>
    </source>
</evidence>
<feature type="compositionally biased region" description="Polar residues" evidence="1">
    <location>
        <begin position="211"/>
        <end position="221"/>
    </location>
</feature>
<accession>A0AAN9FAH3</accession>
<dbReference type="PANTHER" id="PTHR21726:SF61">
    <property type="entry name" value="DNAA INITIATOR-ASSOCIATING PROTEIN"/>
    <property type="match status" value="1"/>
</dbReference>
<reference evidence="4 5" key="1">
    <citation type="submission" date="2024-01" db="EMBL/GenBank/DDBJ databases">
        <title>The genomes of 5 underutilized Papilionoideae crops provide insights into root nodulation and disease resistanc.</title>
        <authorList>
            <person name="Yuan L."/>
        </authorList>
    </citation>
    <scope>NUCLEOTIDE SEQUENCE [LARGE SCALE GENOMIC DNA]</scope>
    <source>
        <strain evidence="4">ZHUSHIDOU_FW_LH</strain>
        <tissue evidence="4">Leaf</tissue>
    </source>
</reference>